<dbReference type="InterPro" id="IPR022880">
    <property type="entry name" value="DNApol_IV"/>
</dbReference>
<dbReference type="InterPro" id="IPR043128">
    <property type="entry name" value="Rev_trsase/Diguanyl_cyclase"/>
</dbReference>
<dbReference type="Proteomes" id="UP000199259">
    <property type="component" value="Unassembled WGS sequence"/>
</dbReference>
<dbReference type="Gene3D" id="3.40.1170.60">
    <property type="match status" value="1"/>
</dbReference>
<keyword evidence="7 11" id="KW-0460">Magnesium</keyword>
<evidence type="ECO:0000256" key="5">
    <source>
        <dbReference type="ARBA" id="ARBA00022723"/>
    </source>
</evidence>
<evidence type="ECO:0000256" key="4">
    <source>
        <dbReference type="ARBA" id="ARBA00022705"/>
    </source>
</evidence>
<dbReference type="HAMAP" id="MF_01113">
    <property type="entry name" value="DNApol_IV"/>
    <property type="match status" value="1"/>
</dbReference>
<keyword evidence="6 11" id="KW-0227">DNA damage</keyword>
<comment type="similarity">
    <text evidence="1 11">Belongs to the DNA polymerase type-Y family.</text>
</comment>
<dbReference type="PANTHER" id="PTHR11076:SF33">
    <property type="entry name" value="DNA POLYMERASE KAPPA"/>
    <property type="match status" value="1"/>
</dbReference>
<dbReference type="InterPro" id="IPR017961">
    <property type="entry name" value="DNA_pol_Y-fam_little_finger"/>
</dbReference>
<protein>
    <recommendedName>
        <fullName evidence="11">DNA polymerase IV</fullName>
        <shortName evidence="11">Pol IV</shortName>
        <ecNumber evidence="11">2.7.7.7</ecNumber>
    </recommendedName>
</protein>
<dbReference type="OrthoDB" id="372207at2157"/>
<evidence type="ECO:0000256" key="6">
    <source>
        <dbReference type="ARBA" id="ARBA00022763"/>
    </source>
</evidence>
<dbReference type="PANTHER" id="PTHR11076">
    <property type="entry name" value="DNA REPAIR POLYMERASE UMUC / TRANSFERASE FAMILY MEMBER"/>
    <property type="match status" value="1"/>
</dbReference>
<comment type="subcellular location">
    <subcellularLocation>
        <location evidence="11">Cytoplasm</location>
    </subcellularLocation>
</comment>
<dbReference type="GO" id="GO:0000287">
    <property type="term" value="F:magnesium ion binding"/>
    <property type="evidence" value="ECO:0007669"/>
    <property type="project" value="UniProtKB-UniRule"/>
</dbReference>
<dbReference type="FunFam" id="3.30.1490.100:FF:000004">
    <property type="entry name" value="DNA polymerase IV"/>
    <property type="match status" value="1"/>
</dbReference>
<dbReference type="GO" id="GO:0005829">
    <property type="term" value="C:cytosol"/>
    <property type="evidence" value="ECO:0007669"/>
    <property type="project" value="TreeGrafter"/>
</dbReference>
<keyword evidence="11" id="KW-0515">Mutator protein</keyword>
<evidence type="ECO:0000256" key="7">
    <source>
        <dbReference type="ARBA" id="ARBA00022842"/>
    </source>
</evidence>
<keyword evidence="11" id="KW-0963">Cytoplasm</keyword>
<dbReference type="InterPro" id="IPR036775">
    <property type="entry name" value="DNA_pol_Y-fam_lit_finger_sf"/>
</dbReference>
<dbReference type="EC" id="2.7.7.7" evidence="11"/>
<dbReference type="GO" id="GO:0042276">
    <property type="term" value="P:error-prone translesion synthesis"/>
    <property type="evidence" value="ECO:0007669"/>
    <property type="project" value="TreeGrafter"/>
</dbReference>
<evidence type="ECO:0000313" key="13">
    <source>
        <dbReference type="EMBL" id="SDF73215.1"/>
    </source>
</evidence>
<organism evidence="13 14">
    <name type="scientific">Methanolobus vulcani</name>
    <dbReference type="NCBI Taxonomy" id="38026"/>
    <lineage>
        <taxon>Archaea</taxon>
        <taxon>Methanobacteriati</taxon>
        <taxon>Methanobacteriota</taxon>
        <taxon>Stenosarchaea group</taxon>
        <taxon>Methanomicrobia</taxon>
        <taxon>Methanosarcinales</taxon>
        <taxon>Methanosarcinaceae</taxon>
        <taxon>Methanolobus</taxon>
    </lineage>
</organism>
<keyword evidence="2 11" id="KW-0808">Transferase</keyword>
<keyword evidence="8 11" id="KW-0239">DNA-directed DNA polymerase</keyword>
<dbReference type="GO" id="GO:0003684">
    <property type="term" value="F:damaged DNA binding"/>
    <property type="evidence" value="ECO:0007669"/>
    <property type="project" value="InterPro"/>
</dbReference>
<reference evidence="13 14" key="1">
    <citation type="submission" date="2016-10" db="EMBL/GenBank/DDBJ databases">
        <authorList>
            <person name="Varghese N."/>
            <person name="Submissions S."/>
        </authorList>
    </citation>
    <scope>NUCLEOTIDE SEQUENCE [LARGE SCALE GENOMIC DNA]</scope>
    <source>
        <strain evidence="13 14">PL 12/M</strain>
    </source>
</reference>
<comment type="function">
    <text evidence="11">Poorly processive, error-prone DNA polymerase involved in untargeted mutagenesis. Copies undamaged DNA at stalled replication forks, which arise in vivo from mismatched or misaligned primer ends. These misaligned primers can be extended by PolIV. Exhibits no 3'-5' exonuclease (proofreading) activity. May be involved in translesional synthesis.</text>
</comment>
<keyword evidence="11" id="KW-0238">DNA-binding</keyword>
<dbReference type="Gene3D" id="3.30.1490.100">
    <property type="entry name" value="DNA polymerase, Y-family, little finger domain"/>
    <property type="match status" value="1"/>
</dbReference>
<dbReference type="Gene3D" id="3.30.70.270">
    <property type="match status" value="1"/>
</dbReference>
<dbReference type="EMBL" id="FNCA01000003">
    <property type="protein sequence ID" value="SDF73215.1"/>
    <property type="molecule type" value="Genomic_DNA"/>
</dbReference>
<proteinExistence type="inferred from homology"/>
<feature type="binding site" evidence="11">
    <location>
        <position position="14"/>
    </location>
    <ligand>
        <name>Mg(2+)</name>
        <dbReference type="ChEBI" id="CHEBI:18420"/>
    </ligand>
</feature>
<feature type="domain" description="UmuC" evidence="12">
    <location>
        <begin position="10"/>
        <end position="194"/>
    </location>
</feature>
<dbReference type="SUPFAM" id="SSF56672">
    <property type="entry name" value="DNA/RNA polymerases"/>
    <property type="match status" value="1"/>
</dbReference>
<dbReference type="SUPFAM" id="SSF100879">
    <property type="entry name" value="Lesion bypass DNA polymerase (Y-family), little finger domain"/>
    <property type="match status" value="1"/>
</dbReference>
<dbReference type="CDD" id="cd03586">
    <property type="entry name" value="PolY_Pol_IV_kappa"/>
    <property type="match status" value="1"/>
</dbReference>
<gene>
    <name evidence="11" type="primary">dbh</name>
    <name evidence="13" type="ORF">SAMN04488589_1270</name>
</gene>
<sequence length="363" mass="40815">MESAGREKITLHIDMDSFYSSVEVREKPELKGLPVVVGSDPKGGSGRGVASTCSYEARAYGIHSGMPISKAYKLCHDAVYLRVNMKLYKEVSADIMQTLRIFADRFQQVSVDEAYLDIGESISDYESATLLAKKIKSEIQRLHGLTCSIGVAPNKVIAKIASDFNKPDGLTVVRPEDIQDFLFPMHVSRIPGIGKKTQPILEEMGIENVGQLATCDVQLLIARFGKFGVVMHQLANGIDTREVKEREEVKSVSTEDTFDEDISEPVKIEAVFRELTEKVHASMMKKRFRYRTVTIKVRFEDFRTYTRAKTLNAATTDKEVIAKNALTLMEEFMGTGRFRLLGVGVTKLEKIDERQTFLSDFLY</sequence>
<evidence type="ECO:0000256" key="1">
    <source>
        <dbReference type="ARBA" id="ARBA00010945"/>
    </source>
</evidence>
<dbReference type="NCBIfam" id="NF002677">
    <property type="entry name" value="PRK02406.1"/>
    <property type="match status" value="1"/>
</dbReference>
<keyword evidence="5 11" id="KW-0479">Metal-binding</keyword>
<feature type="active site" evidence="11">
    <location>
        <position position="113"/>
    </location>
</feature>
<keyword evidence="14" id="KW-1185">Reference proteome</keyword>
<dbReference type="Gene3D" id="1.10.150.20">
    <property type="entry name" value="5' to 3' exonuclease, C-terminal subdomain"/>
    <property type="match status" value="1"/>
</dbReference>
<accession>A0A7Z7B1D0</accession>
<comment type="subunit">
    <text evidence="11">Monomer.</text>
</comment>
<dbReference type="GO" id="GO:0003887">
    <property type="term" value="F:DNA-directed DNA polymerase activity"/>
    <property type="evidence" value="ECO:0007669"/>
    <property type="project" value="UniProtKB-UniRule"/>
</dbReference>
<keyword evidence="4 11" id="KW-0235">DNA replication</keyword>
<dbReference type="AlphaFoldDB" id="A0A7Z7B1D0"/>
<feature type="site" description="Substrate discrimination" evidence="11">
    <location>
        <position position="19"/>
    </location>
</feature>
<evidence type="ECO:0000256" key="9">
    <source>
        <dbReference type="ARBA" id="ARBA00023204"/>
    </source>
</evidence>
<dbReference type="GO" id="GO:0006281">
    <property type="term" value="P:DNA repair"/>
    <property type="evidence" value="ECO:0007669"/>
    <property type="project" value="UniProtKB-UniRule"/>
</dbReference>
<keyword evidence="9 11" id="KW-0234">DNA repair</keyword>
<dbReference type="RefSeq" id="WP_091709614.1">
    <property type="nucleotide sequence ID" value="NZ_FNCA01000003.1"/>
</dbReference>
<keyword evidence="3 11" id="KW-0548">Nucleotidyltransferase</keyword>
<dbReference type="PROSITE" id="PS50173">
    <property type="entry name" value="UMUC"/>
    <property type="match status" value="1"/>
</dbReference>
<dbReference type="GO" id="GO:0006261">
    <property type="term" value="P:DNA-templated DNA replication"/>
    <property type="evidence" value="ECO:0007669"/>
    <property type="project" value="UniProtKB-UniRule"/>
</dbReference>
<evidence type="ECO:0000256" key="10">
    <source>
        <dbReference type="ARBA" id="ARBA00049244"/>
    </source>
</evidence>
<name>A0A7Z7B1D0_9EURY</name>
<evidence type="ECO:0000256" key="11">
    <source>
        <dbReference type="HAMAP-Rule" id="MF_01113"/>
    </source>
</evidence>
<dbReference type="InterPro" id="IPR024728">
    <property type="entry name" value="PolY_HhH_motif"/>
</dbReference>
<evidence type="ECO:0000256" key="8">
    <source>
        <dbReference type="ARBA" id="ARBA00022932"/>
    </source>
</evidence>
<evidence type="ECO:0000259" key="12">
    <source>
        <dbReference type="PROSITE" id="PS50173"/>
    </source>
</evidence>
<dbReference type="InterPro" id="IPR001126">
    <property type="entry name" value="UmuC"/>
</dbReference>
<dbReference type="Pfam" id="PF00817">
    <property type="entry name" value="IMS"/>
    <property type="match status" value="1"/>
</dbReference>
<comment type="catalytic activity">
    <reaction evidence="10 11">
        <text>DNA(n) + a 2'-deoxyribonucleoside 5'-triphosphate = DNA(n+1) + diphosphate</text>
        <dbReference type="Rhea" id="RHEA:22508"/>
        <dbReference type="Rhea" id="RHEA-COMP:17339"/>
        <dbReference type="Rhea" id="RHEA-COMP:17340"/>
        <dbReference type="ChEBI" id="CHEBI:33019"/>
        <dbReference type="ChEBI" id="CHEBI:61560"/>
        <dbReference type="ChEBI" id="CHEBI:173112"/>
        <dbReference type="EC" id="2.7.7.7"/>
    </reaction>
</comment>
<feature type="binding site" evidence="11">
    <location>
        <position position="112"/>
    </location>
    <ligand>
        <name>Mg(2+)</name>
        <dbReference type="ChEBI" id="CHEBI:18420"/>
    </ligand>
</feature>
<dbReference type="GO" id="GO:0009432">
    <property type="term" value="P:SOS response"/>
    <property type="evidence" value="ECO:0007669"/>
    <property type="project" value="TreeGrafter"/>
</dbReference>
<dbReference type="Pfam" id="PF11798">
    <property type="entry name" value="IMS_HHH"/>
    <property type="match status" value="1"/>
</dbReference>
<evidence type="ECO:0000256" key="2">
    <source>
        <dbReference type="ARBA" id="ARBA00022679"/>
    </source>
</evidence>
<evidence type="ECO:0000313" key="14">
    <source>
        <dbReference type="Proteomes" id="UP000199259"/>
    </source>
</evidence>
<comment type="cofactor">
    <cofactor evidence="11">
        <name>Mg(2+)</name>
        <dbReference type="ChEBI" id="CHEBI:18420"/>
    </cofactor>
    <text evidence="11">Binds 2 magnesium ions per subunit.</text>
</comment>
<evidence type="ECO:0000256" key="3">
    <source>
        <dbReference type="ARBA" id="ARBA00022695"/>
    </source>
</evidence>
<dbReference type="InterPro" id="IPR050116">
    <property type="entry name" value="DNA_polymerase-Y"/>
</dbReference>
<dbReference type="Pfam" id="PF11799">
    <property type="entry name" value="IMS_C"/>
    <property type="match status" value="1"/>
</dbReference>
<dbReference type="InterPro" id="IPR043502">
    <property type="entry name" value="DNA/RNA_pol_sf"/>
</dbReference>
<comment type="caution">
    <text evidence="13">The sequence shown here is derived from an EMBL/GenBank/DDBJ whole genome shotgun (WGS) entry which is preliminary data.</text>
</comment>